<dbReference type="EMBL" id="MU863914">
    <property type="protein sequence ID" value="KAK4200863.1"/>
    <property type="molecule type" value="Genomic_DNA"/>
</dbReference>
<dbReference type="Proteomes" id="UP001303160">
    <property type="component" value="Unassembled WGS sequence"/>
</dbReference>
<proteinExistence type="predicted"/>
<reference evidence="2" key="1">
    <citation type="journal article" date="2023" name="Mol. Phylogenet. Evol.">
        <title>Genome-scale phylogeny and comparative genomics of the fungal order Sordariales.</title>
        <authorList>
            <person name="Hensen N."/>
            <person name="Bonometti L."/>
            <person name="Westerberg I."/>
            <person name="Brannstrom I.O."/>
            <person name="Guillou S."/>
            <person name="Cros-Aarteil S."/>
            <person name="Calhoun S."/>
            <person name="Haridas S."/>
            <person name="Kuo A."/>
            <person name="Mondo S."/>
            <person name="Pangilinan J."/>
            <person name="Riley R."/>
            <person name="LaButti K."/>
            <person name="Andreopoulos B."/>
            <person name="Lipzen A."/>
            <person name="Chen C."/>
            <person name="Yan M."/>
            <person name="Daum C."/>
            <person name="Ng V."/>
            <person name="Clum A."/>
            <person name="Steindorff A."/>
            <person name="Ohm R.A."/>
            <person name="Martin F."/>
            <person name="Silar P."/>
            <person name="Natvig D.O."/>
            <person name="Lalanne C."/>
            <person name="Gautier V."/>
            <person name="Ament-Velasquez S.L."/>
            <person name="Kruys A."/>
            <person name="Hutchinson M.I."/>
            <person name="Powell A.J."/>
            <person name="Barry K."/>
            <person name="Miller A.N."/>
            <person name="Grigoriev I.V."/>
            <person name="Debuchy R."/>
            <person name="Gladieux P."/>
            <person name="Hiltunen Thoren M."/>
            <person name="Johannesson H."/>
        </authorList>
    </citation>
    <scope>NUCLEOTIDE SEQUENCE</scope>
    <source>
        <strain evidence="2">CBS 315.58</strain>
    </source>
</reference>
<name>A0AAN6XIH3_9PEZI</name>
<dbReference type="AlphaFoldDB" id="A0AAN6XIH3"/>
<comment type="caution">
    <text evidence="2">The sequence shown here is derived from an EMBL/GenBank/DDBJ whole genome shotgun (WGS) entry which is preliminary data.</text>
</comment>
<sequence>MSSRYRHRCSRSASVRFRLAPLQCTVGTWTALALLSATLLRSTSVAAWHVDTAPMYGYAMYRSERWSSTNSYMVDSTAAALVAVIWISEKSPLVLPCASVTAVLRTSLAAPLFGCPGDTPAATSQSAAEVDESSGLPAEQSTLAFGGSIFATFVLVKPMSAHKRAFYPGEKARGPAQIGPKQKNKKKRRGGWIGAGVEARNGQVPERENSNIERVSECITGYRTHIPFSISYWSDLSEEIFPSNSMHPPC</sequence>
<evidence type="ECO:0000313" key="3">
    <source>
        <dbReference type="Proteomes" id="UP001303160"/>
    </source>
</evidence>
<feature type="region of interest" description="Disordered" evidence="1">
    <location>
        <begin position="170"/>
        <end position="191"/>
    </location>
</feature>
<gene>
    <name evidence="2" type="ORF">QBC40DRAFT_326042</name>
</gene>
<evidence type="ECO:0000256" key="1">
    <source>
        <dbReference type="SAM" id="MobiDB-lite"/>
    </source>
</evidence>
<protein>
    <submittedName>
        <fullName evidence="2">Uncharacterized protein</fullName>
    </submittedName>
</protein>
<organism evidence="2 3">
    <name type="scientific">Triangularia verruculosa</name>
    <dbReference type="NCBI Taxonomy" id="2587418"/>
    <lineage>
        <taxon>Eukaryota</taxon>
        <taxon>Fungi</taxon>
        <taxon>Dikarya</taxon>
        <taxon>Ascomycota</taxon>
        <taxon>Pezizomycotina</taxon>
        <taxon>Sordariomycetes</taxon>
        <taxon>Sordariomycetidae</taxon>
        <taxon>Sordariales</taxon>
        <taxon>Podosporaceae</taxon>
        <taxon>Triangularia</taxon>
    </lineage>
</organism>
<accession>A0AAN6XIH3</accession>
<reference evidence="2" key="2">
    <citation type="submission" date="2023-05" db="EMBL/GenBank/DDBJ databases">
        <authorList>
            <consortium name="Lawrence Berkeley National Laboratory"/>
            <person name="Steindorff A."/>
            <person name="Hensen N."/>
            <person name="Bonometti L."/>
            <person name="Westerberg I."/>
            <person name="Brannstrom I.O."/>
            <person name="Guillou S."/>
            <person name="Cros-Aarteil S."/>
            <person name="Calhoun S."/>
            <person name="Haridas S."/>
            <person name="Kuo A."/>
            <person name="Mondo S."/>
            <person name="Pangilinan J."/>
            <person name="Riley R."/>
            <person name="Labutti K."/>
            <person name="Andreopoulos B."/>
            <person name="Lipzen A."/>
            <person name="Chen C."/>
            <person name="Yanf M."/>
            <person name="Daum C."/>
            <person name="Ng V."/>
            <person name="Clum A."/>
            <person name="Ohm R."/>
            <person name="Martin F."/>
            <person name="Silar P."/>
            <person name="Natvig D."/>
            <person name="Lalanne C."/>
            <person name="Gautier V."/>
            <person name="Ament-Velasquez S.L."/>
            <person name="Kruys A."/>
            <person name="Hutchinson M.I."/>
            <person name="Powell A.J."/>
            <person name="Barry K."/>
            <person name="Miller A.N."/>
            <person name="Grigoriev I.V."/>
            <person name="Debuchy R."/>
            <person name="Gladieux P."/>
            <person name="Thoren M.H."/>
            <person name="Johannesson H."/>
        </authorList>
    </citation>
    <scope>NUCLEOTIDE SEQUENCE</scope>
    <source>
        <strain evidence="2">CBS 315.58</strain>
    </source>
</reference>
<evidence type="ECO:0000313" key="2">
    <source>
        <dbReference type="EMBL" id="KAK4200863.1"/>
    </source>
</evidence>
<keyword evidence="3" id="KW-1185">Reference proteome</keyword>